<accession>A0A1G5L9T3</accession>
<dbReference type="PANTHER" id="PTHR48081">
    <property type="entry name" value="AB HYDROLASE SUPERFAMILY PROTEIN C4A8.06C"/>
    <property type="match status" value="1"/>
</dbReference>
<evidence type="ECO:0000259" key="2">
    <source>
        <dbReference type="Pfam" id="PF07859"/>
    </source>
</evidence>
<evidence type="ECO:0000313" key="4">
    <source>
        <dbReference type="Proteomes" id="UP000198538"/>
    </source>
</evidence>
<dbReference type="Proteomes" id="UP000198538">
    <property type="component" value="Unassembled WGS sequence"/>
</dbReference>
<dbReference type="InterPro" id="IPR013094">
    <property type="entry name" value="AB_hydrolase_3"/>
</dbReference>
<evidence type="ECO:0000313" key="3">
    <source>
        <dbReference type="EMBL" id="SCZ09354.1"/>
    </source>
</evidence>
<keyword evidence="1" id="KW-0378">Hydrolase</keyword>
<dbReference type="InterPro" id="IPR029058">
    <property type="entry name" value="AB_hydrolase_fold"/>
</dbReference>
<dbReference type="AlphaFoldDB" id="A0A1G5L9T3"/>
<dbReference type="RefSeq" id="WP_090924371.1">
    <property type="nucleotide sequence ID" value="NZ_FMVM01000022.1"/>
</dbReference>
<dbReference type="PANTHER" id="PTHR48081:SF8">
    <property type="entry name" value="ALPHA_BETA HYDROLASE FOLD-3 DOMAIN-CONTAINING PROTEIN-RELATED"/>
    <property type="match status" value="1"/>
</dbReference>
<gene>
    <name evidence="3" type="ORF">SAMN05720606_12212</name>
</gene>
<dbReference type="InterPro" id="IPR050300">
    <property type="entry name" value="GDXG_lipolytic_enzyme"/>
</dbReference>
<dbReference type="GO" id="GO:0016787">
    <property type="term" value="F:hydrolase activity"/>
    <property type="evidence" value="ECO:0007669"/>
    <property type="project" value="UniProtKB-KW"/>
</dbReference>
<name>A0A1G5L9T3_9BACL</name>
<dbReference type="SUPFAM" id="SSF53474">
    <property type="entry name" value="alpha/beta-Hydrolases"/>
    <property type="match status" value="1"/>
</dbReference>
<protein>
    <submittedName>
        <fullName evidence="3">Acetyl esterase/lipase</fullName>
    </submittedName>
</protein>
<reference evidence="4" key="1">
    <citation type="submission" date="2016-10" db="EMBL/GenBank/DDBJ databases">
        <authorList>
            <person name="Varghese N."/>
            <person name="Submissions S."/>
        </authorList>
    </citation>
    <scope>NUCLEOTIDE SEQUENCE [LARGE SCALE GENOMIC DNA]</scope>
    <source>
        <strain evidence="4">BL9</strain>
    </source>
</reference>
<sequence>MDFMSRVAPELRAGLLGLEVIQLPEDLMRARTNADLNAAQVDQTSDAVQIVNEYIQGSDGNELQLRIYSPVHENTQERPALLWIHGGGMILGSPEGDDQLCTDFAIRADCIVVSPNYRLAPEHPYPAGLEDCYSTLQWMSEEAEARGIDLKRIAVGGASAGGGLAVALTLLTRDRKGPELCFQLPLYPMLDHRNGTSSSYEMTHPSIWNRAHNVAAWKMYLGHQFNIEVPIYASPSLATDLTGLPPAYICVGELDLFRDEILEYVSRLSRAGVKVEFHLYPGCYHASEHVAPEAESSQLIRTEYIERLAQALKREPERATSDF</sequence>
<dbReference type="Pfam" id="PF07859">
    <property type="entry name" value="Abhydrolase_3"/>
    <property type="match status" value="1"/>
</dbReference>
<proteinExistence type="predicted"/>
<dbReference type="STRING" id="582692.SAMN05720606_12212"/>
<dbReference type="EMBL" id="FMVM01000022">
    <property type="protein sequence ID" value="SCZ09354.1"/>
    <property type="molecule type" value="Genomic_DNA"/>
</dbReference>
<feature type="domain" description="Alpha/beta hydrolase fold-3" evidence="2">
    <location>
        <begin position="81"/>
        <end position="286"/>
    </location>
</feature>
<dbReference type="Gene3D" id="3.40.50.1820">
    <property type="entry name" value="alpha/beta hydrolase"/>
    <property type="match status" value="1"/>
</dbReference>
<evidence type="ECO:0000256" key="1">
    <source>
        <dbReference type="ARBA" id="ARBA00022801"/>
    </source>
</evidence>
<organism evidence="3 4">
    <name type="scientific">Paenibacillus polysaccharolyticus</name>
    <dbReference type="NCBI Taxonomy" id="582692"/>
    <lineage>
        <taxon>Bacteria</taxon>
        <taxon>Bacillati</taxon>
        <taxon>Bacillota</taxon>
        <taxon>Bacilli</taxon>
        <taxon>Bacillales</taxon>
        <taxon>Paenibacillaceae</taxon>
        <taxon>Paenibacillus</taxon>
    </lineage>
</organism>
<keyword evidence="4" id="KW-1185">Reference proteome</keyword>